<dbReference type="SUPFAM" id="SSF53474">
    <property type="entry name" value="alpha/beta-Hydrolases"/>
    <property type="match status" value="1"/>
</dbReference>
<dbReference type="InterPro" id="IPR002018">
    <property type="entry name" value="CarbesteraseB"/>
</dbReference>
<proteinExistence type="inferred from homology"/>
<feature type="domain" description="Carboxylesterase type B" evidence="4">
    <location>
        <begin position="189"/>
        <end position="671"/>
    </location>
</feature>
<dbReference type="PROSITE" id="PS00122">
    <property type="entry name" value="CARBOXYLESTERASE_B_1"/>
    <property type="match status" value="1"/>
</dbReference>
<dbReference type="InterPro" id="IPR019826">
    <property type="entry name" value="Carboxylesterase_B_AS"/>
</dbReference>
<dbReference type="PANTHER" id="PTHR43142:SF3">
    <property type="entry name" value="PUTATIVE (AFU_ORTHOLOGUE AFUA_3G09070)-RELATED"/>
    <property type="match status" value="1"/>
</dbReference>
<dbReference type="InterPro" id="IPR000997">
    <property type="entry name" value="Cholinesterase"/>
</dbReference>
<accession>A0A9P4JM11</accession>
<organism evidence="5 6">
    <name type="scientific">Delitschia confertaspora ATCC 74209</name>
    <dbReference type="NCBI Taxonomy" id="1513339"/>
    <lineage>
        <taxon>Eukaryota</taxon>
        <taxon>Fungi</taxon>
        <taxon>Dikarya</taxon>
        <taxon>Ascomycota</taxon>
        <taxon>Pezizomycotina</taxon>
        <taxon>Dothideomycetes</taxon>
        <taxon>Pleosporomycetidae</taxon>
        <taxon>Pleosporales</taxon>
        <taxon>Delitschiaceae</taxon>
        <taxon>Delitschia</taxon>
    </lineage>
</organism>
<dbReference type="PANTHER" id="PTHR43142">
    <property type="entry name" value="CARBOXYLIC ESTER HYDROLASE"/>
    <property type="match status" value="1"/>
</dbReference>
<protein>
    <submittedName>
        <fullName evidence="5">Alpha/beta-hydrolase</fullName>
    </submittedName>
</protein>
<comment type="caution">
    <text evidence="5">The sequence shown here is derived from an EMBL/GenBank/DDBJ whole genome shotgun (WGS) entry which is preliminary data.</text>
</comment>
<evidence type="ECO:0000313" key="6">
    <source>
        <dbReference type="Proteomes" id="UP000799536"/>
    </source>
</evidence>
<name>A0A9P4JM11_9PLEO</name>
<keyword evidence="2" id="KW-0378">Hydrolase</keyword>
<dbReference type="EMBL" id="ML993971">
    <property type="protein sequence ID" value="KAF2201540.1"/>
    <property type="molecule type" value="Genomic_DNA"/>
</dbReference>
<dbReference type="Proteomes" id="UP000799536">
    <property type="component" value="Unassembled WGS sequence"/>
</dbReference>
<evidence type="ECO:0000256" key="2">
    <source>
        <dbReference type="ARBA" id="ARBA00022801"/>
    </source>
</evidence>
<dbReference type="PRINTS" id="PR00878">
    <property type="entry name" value="CHOLNESTRASE"/>
</dbReference>
<feature type="chain" id="PRO_5040275711" evidence="3">
    <location>
        <begin position="28"/>
        <end position="708"/>
    </location>
</feature>
<dbReference type="AlphaFoldDB" id="A0A9P4JM11"/>
<gene>
    <name evidence="5" type="ORF">GQ43DRAFT_31942</name>
</gene>
<feature type="signal peptide" evidence="3">
    <location>
        <begin position="1"/>
        <end position="27"/>
    </location>
</feature>
<evidence type="ECO:0000256" key="3">
    <source>
        <dbReference type="SAM" id="SignalP"/>
    </source>
</evidence>
<evidence type="ECO:0000256" key="1">
    <source>
        <dbReference type="ARBA" id="ARBA00005964"/>
    </source>
</evidence>
<sequence length="708" mass="78186">MSSFSSLPLKSILSLFLFSLYYTAVSTTPLTTNCTIPTPQCLNSSLQILTHNDLYGNFSQRFSSVLVLHTPLTESSASSACSLLHENTWPGDTTSTFDLTFLRFLNYGKDVKDDARSYRISSKPSGKCKAMTAKGKIREVDCQKALPVLCSNFAGLGRENWSDTAERWRVGVVSQEQTFVGYRDKLSFRFLGLRYAPQPARFAHAKYVPPSSATTISALNYSKQCLQSGCTNSTCSEDCHFLNIWTPYLPLNPTSSSKQKHQLKPVMVWIHGGGFTSGAGSDPTFDGGNMASRGDVVVVTINYRLGSLGFLALNDNSTITGNYGIVDQLTALEWLHNHVSDFGGDPENITIFGQSAGAASVRALLAIMAERRDIPKVAGAIMMSNPNGLVYASTYSEYMSLAEAEVRNKPILSETGCYNPDKKAELTCLRAVEPFKLVSGKTVARYPVIDGIYLKSDLPLRPGDKKLLEIPILQGIMRDDGAPFSKLIPTTNVSQALTQLEFDSAQIVSSNKFPTPHGNNATLNVFNVTARVTTDAEFRCLGQSTVAAAVKNGVFSKVYGYEIHRAYQIVEWSPNPPTCLPPVTPNHPLGDTSQEYFRCHSGELYYVFGTLIRQGQPPRDELDIPFSQYLVDTWTAFAREKNPHPDRDFLEARGFTNTSRIIGKLMEWRPSSSGKPVVRLLDTNVKDVEYTEVEQCNALGLPLNYYFK</sequence>
<dbReference type="OrthoDB" id="408631at2759"/>
<dbReference type="InterPro" id="IPR029058">
    <property type="entry name" value="AB_hydrolase_fold"/>
</dbReference>
<dbReference type="Pfam" id="PF00135">
    <property type="entry name" value="COesterase"/>
    <property type="match status" value="1"/>
</dbReference>
<keyword evidence="6" id="KW-1185">Reference proteome</keyword>
<reference evidence="5" key="1">
    <citation type="journal article" date="2020" name="Stud. Mycol.">
        <title>101 Dothideomycetes genomes: a test case for predicting lifestyles and emergence of pathogens.</title>
        <authorList>
            <person name="Haridas S."/>
            <person name="Albert R."/>
            <person name="Binder M."/>
            <person name="Bloem J."/>
            <person name="Labutti K."/>
            <person name="Salamov A."/>
            <person name="Andreopoulos B."/>
            <person name="Baker S."/>
            <person name="Barry K."/>
            <person name="Bills G."/>
            <person name="Bluhm B."/>
            <person name="Cannon C."/>
            <person name="Castanera R."/>
            <person name="Culley D."/>
            <person name="Daum C."/>
            <person name="Ezra D."/>
            <person name="Gonzalez J."/>
            <person name="Henrissat B."/>
            <person name="Kuo A."/>
            <person name="Liang C."/>
            <person name="Lipzen A."/>
            <person name="Lutzoni F."/>
            <person name="Magnuson J."/>
            <person name="Mondo S."/>
            <person name="Nolan M."/>
            <person name="Ohm R."/>
            <person name="Pangilinan J."/>
            <person name="Park H.-J."/>
            <person name="Ramirez L."/>
            <person name="Alfaro M."/>
            <person name="Sun H."/>
            <person name="Tritt A."/>
            <person name="Yoshinaga Y."/>
            <person name="Zwiers L.-H."/>
            <person name="Turgeon B."/>
            <person name="Goodwin S."/>
            <person name="Spatafora J."/>
            <person name="Crous P."/>
            <person name="Grigoriev I."/>
        </authorList>
    </citation>
    <scope>NUCLEOTIDE SEQUENCE</scope>
    <source>
        <strain evidence="5">ATCC 74209</strain>
    </source>
</reference>
<dbReference type="GO" id="GO:0004104">
    <property type="term" value="F:cholinesterase activity"/>
    <property type="evidence" value="ECO:0007669"/>
    <property type="project" value="InterPro"/>
</dbReference>
<evidence type="ECO:0000259" key="4">
    <source>
        <dbReference type="Pfam" id="PF00135"/>
    </source>
</evidence>
<dbReference type="Gene3D" id="3.40.50.1820">
    <property type="entry name" value="alpha/beta hydrolase"/>
    <property type="match status" value="1"/>
</dbReference>
<keyword evidence="3" id="KW-0732">Signal</keyword>
<evidence type="ECO:0000313" key="5">
    <source>
        <dbReference type="EMBL" id="KAF2201540.1"/>
    </source>
</evidence>
<comment type="similarity">
    <text evidence="1">Belongs to the type-B carboxylesterase/lipase family.</text>
</comment>